<feature type="non-terminal residue" evidence="4">
    <location>
        <position position="1"/>
    </location>
</feature>
<dbReference type="GO" id="GO:0010181">
    <property type="term" value="F:FMN binding"/>
    <property type="evidence" value="ECO:0007669"/>
    <property type="project" value="TreeGrafter"/>
</dbReference>
<dbReference type="PANTHER" id="PTHR14359:SF6">
    <property type="entry name" value="PHOSPHOPANTOTHENOYLCYSTEINE DECARBOXYLASE"/>
    <property type="match status" value="1"/>
</dbReference>
<dbReference type="Pfam" id="PF02441">
    <property type="entry name" value="Flavoprotein"/>
    <property type="match status" value="1"/>
</dbReference>
<dbReference type="GO" id="GO:0071513">
    <property type="term" value="C:phosphopantothenoylcysteine decarboxylase complex"/>
    <property type="evidence" value="ECO:0007669"/>
    <property type="project" value="TreeGrafter"/>
</dbReference>
<evidence type="ECO:0000313" key="4">
    <source>
        <dbReference type="EMBL" id="CAD7227841.1"/>
    </source>
</evidence>
<sequence length="258" mass="28820">MSAQTDTFNVLVMCTGSVATIKLEELLTTLKTQWSEHSLVRLVVKVAITSCAAHFLEAEVKQKIQEDGIELLEDKDEWKWKNRADPVLHIELRKWADVGLIAPLSANSLAKISVGICDNLVTSVVRAWDRDKPLLFAPAMNTHMFKHPVTQPQITTLQNWGYVLIPPVEKKLICGDSGLGAMGSVADIVEQVIAKAKRKKEVAQQEMYKDISRRPFKVVKDDDLVAFREILNGDAARVVTDSETLEAVSCDWLRSLRG</sequence>
<accession>A0A7R8WES1</accession>
<dbReference type="GO" id="GO:0004633">
    <property type="term" value="F:phosphopantothenoylcysteine decarboxylase activity"/>
    <property type="evidence" value="ECO:0007669"/>
    <property type="project" value="TreeGrafter"/>
</dbReference>
<evidence type="ECO:0000256" key="2">
    <source>
        <dbReference type="ARBA" id="ARBA00038350"/>
    </source>
</evidence>
<proteinExistence type="inferred from homology"/>
<dbReference type="OrthoDB" id="1532798at2759"/>
<comment type="similarity">
    <text evidence="2">Belongs to the HFCD (homooligomeric flavin containing Cys decarboxylase) superfamily.</text>
</comment>
<dbReference type="AlphaFoldDB" id="A0A7R8WES1"/>
<dbReference type="SUPFAM" id="SSF52507">
    <property type="entry name" value="Homo-oligomeric flavin-containing Cys decarboxylases, HFCD"/>
    <property type="match status" value="1"/>
</dbReference>
<dbReference type="Gene3D" id="3.40.50.1950">
    <property type="entry name" value="Flavin prenyltransferase-like"/>
    <property type="match status" value="1"/>
</dbReference>
<evidence type="ECO:0000256" key="1">
    <source>
        <dbReference type="ARBA" id="ARBA00022993"/>
    </source>
</evidence>
<dbReference type="InterPro" id="IPR003382">
    <property type="entry name" value="Flavoprotein"/>
</dbReference>
<gene>
    <name evidence="4" type="ORF">CTOB1V02_LOCUS5736</name>
</gene>
<dbReference type="EMBL" id="OB661280">
    <property type="protein sequence ID" value="CAD7227841.1"/>
    <property type="molecule type" value="Genomic_DNA"/>
</dbReference>
<dbReference type="InterPro" id="IPR036551">
    <property type="entry name" value="Flavin_trans-like"/>
</dbReference>
<reference evidence="4" key="1">
    <citation type="submission" date="2020-11" db="EMBL/GenBank/DDBJ databases">
        <authorList>
            <person name="Tran Van P."/>
        </authorList>
    </citation>
    <scope>NUCLEOTIDE SEQUENCE</scope>
</reference>
<dbReference type="PANTHER" id="PTHR14359">
    <property type="entry name" value="HOMO-OLIGOMERIC FLAVIN CONTAINING CYS DECARBOXYLASE FAMILY"/>
    <property type="match status" value="1"/>
</dbReference>
<evidence type="ECO:0000259" key="3">
    <source>
        <dbReference type="Pfam" id="PF02441"/>
    </source>
</evidence>
<keyword evidence="1" id="KW-0173">Coenzyme A biosynthesis</keyword>
<feature type="domain" description="Flavoprotein" evidence="3">
    <location>
        <begin position="9"/>
        <end position="194"/>
    </location>
</feature>
<organism evidence="4">
    <name type="scientific">Cyprideis torosa</name>
    <dbReference type="NCBI Taxonomy" id="163714"/>
    <lineage>
        <taxon>Eukaryota</taxon>
        <taxon>Metazoa</taxon>
        <taxon>Ecdysozoa</taxon>
        <taxon>Arthropoda</taxon>
        <taxon>Crustacea</taxon>
        <taxon>Oligostraca</taxon>
        <taxon>Ostracoda</taxon>
        <taxon>Podocopa</taxon>
        <taxon>Podocopida</taxon>
        <taxon>Cytherocopina</taxon>
        <taxon>Cytheroidea</taxon>
        <taxon>Cytherideidae</taxon>
        <taxon>Cyprideis</taxon>
    </lineage>
</organism>
<dbReference type="GO" id="GO:0015937">
    <property type="term" value="P:coenzyme A biosynthetic process"/>
    <property type="evidence" value="ECO:0007669"/>
    <property type="project" value="UniProtKB-KW"/>
</dbReference>
<protein>
    <recommendedName>
        <fullName evidence="3">Flavoprotein domain-containing protein</fullName>
    </recommendedName>
</protein>
<name>A0A7R8WES1_9CRUS</name>